<name>A0A418XH78_9PSED</name>
<dbReference type="OrthoDB" id="7348799at2"/>
<feature type="transmembrane region" description="Helical" evidence="1">
    <location>
        <begin position="71"/>
        <end position="89"/>
    </location>
</feature>
<feature type="transmembrane region" description="Helical" evidence="1">
    <location>
        <begin position="154"/>
        <end position="172"/>
    </location>
</feature>
<dbReference type="AlphaFoldDB" id="A0A418XH78"/>
<keyword evidence="1" id="KW-1133">Transmembrane helix</keyword>
<keyword evidence="1" id="KW-0812">Transmembrane</keyword>
<feature type="transmembrane region" description="Helical" evidence="1">
    <location>
        <begin position="12"/>
        <end position="32"/>
    </location>
</feature>
<dbReference type="RefSeq" id="WP_119952168.1">
    <property type="nucleotide sequence ID" value="NZ_QYUR01000002.1"/>
</dbReference>
<comment type="caution">
    <text evidence="3">The sequence shown here is derived from an EMBL/GenBank/DDBJ whole genome shotgun (WGS) entry which is preliminary data.</text>
</comment>
<keyword evidence="1" id="KW-0472">Membrane</keyword>
<feature type="transmembrane region" description="Helical" evidence="1">
    <location>
        <begin position="209"/>
        <end position="227"/>
    </location>
</feature>
<evidence type="ECO:0000313" key="4">
    <source>
        <dbReference type="Proteomes" id="UP000284021"/>
    </source>
</evidence>
<feature type="transmembrane region" description="Helical" evidence="1">
    <location>
        <begin position="179"/>
        <end position="197"/>
    </location>
</feature>
<dbReference type="InterPro" id="IPR036938">
    <property type="entry name" value="PAP2/HPO_sf"/>
</dbReference>
<proteinExistence type="predicted"/>
<organism evidence="3 4">
    <name type="scientific">Pseudomonas cavernicola</name>
    <dbReference type="NCBI Taxonomy" id="2320866"/>
    <lineage>
        <taxon>Bacteria</taxon>
        <taxon>Pseudomonadati</taxon>
        <taxon>Pseudomonadota</taxon>
        <taxon>Gammaproteobacteria</taxon>
        <taxon>Pseudomonadales</taxon>
        <taxon>Pseudomonadaceae</taxon>
        <taxon>Pseudomonas</taxon>
    </lineage>
</organism>
<evidence type="ECO:0000313" key="3">
    <source>
        <dbReference type="EMBL" id="RJG11823.1"/>
    </source>
</evidence>
<gene>
    <name evidence="3" type="ORF">D3879_00390</name>
</gene>
<dbReference type="Gene3D" id="1.20.144.10">
    <property type="entry name" value="Phosphatidic acid phosphatase type 2/haloperoxidase"/>
    <property type="match status" value="1"/>
</dbReference>
<dbReference type="Pfam" id="PF01569">
    <property type="entry name" value="PAP2"/>
    <property type="match status" value="1"/>
</dbReference>
<evidence type="ECO:0000259" key="2">
    <source>
        <dbReference type="Pfam" id="PF01569"/>
    </source>
</evidence>
<dbReference type="CDD" id="cd03396">
    <property type="entry name" value="PAP2_like_6"/>
    <property type="match status" value="1"/>
</dbReference>
<feature type="domain" description="Phosphatidic acid phosphatase type 2/haloperoxidase" evidence="2">
    <location>
        <begin position="99"/>
        <end position="230"/>
    </location>
</feature>
<accession>A0A418XH78</accession>
<keyword evidence="4" id="KW-1185">Reference proteome</keyword>
<sequence>MPSTPARSDSPPLNLWLCLGLPLAIMALLLIVEPTGLDFAIANLAYEPGAGFIGRHSAFLEDVLHDRAKQAVIAFAVLSILALLASLFLERLKPMRRQLGYVVLAMALSTSFVTPMKAVTAVQCPWSLSQFGGKETYSSLLSPRPPTDKPGCCWPGGHAAAGFTLFVLFFVWRDRRPRLARAGLVFALTLGSVFSIGRMLQGAHFFSHNLWTALFCWLICLGSYYAVLYRPARQEHAVQALSEPSQPA</sequence>
<dbReference type="SUPFAM" id="SSF48317">
    <property type="entry name" value="Acid phosphatase/Vanadium-dependent haloperoxidase"/>
    <property type="match status" value="1"/>
</dbReference>
<dbReference type="Proteomes" id="UP000284021">
    <property type="component" value="Unassembled WGS sequence"/>
</dbReference>
<reference evidence="3 4" key="1">
    <citation type="submission" date="2018-09" db="EMBL/GenBank/DDBJ databases">
        <authorList>
            <person name="Zhu H."/>
        </authorList>
    </citation>
    <scope>NUCLEOTIDE SEQUENCE [LARGE SCALE GENOMIC DNA]</scope>
    <source>
        <strain evidence="3 4">K1S02-6</strain>
    </source>
</reference>
<protein>
    <submittedName>
        <fullName evidence="3">Phosphatase PAP2 family protein</fullName>
    </submittedName>
</protein>
<dbReference type="EMBL" id="QYUR01000002">
    <property type="protein sequence ID" value="RJG11823.1"/>
    <property type="molecule type" value="Genomic_DNA"/>
</dbReference>
<dbReference type="InterPro" id="IPR000326">
    <property type="entry name" value="PAP2/HPO"/>
</dbReference>
<evidence type="ECO:0000256" key="1">
    <source>
        <dbReference type="SAM" id="Phobius"/>
    </source>
</evidence>
<feature type="transmembrane region" description="Helical" evidence="1">
    <location>
        <begin position="101"/>
        <end position="122"/>
    </location>
</feature>